<comment type="caution">
    <text evidence="11">The sequence shown here is derived from an EMBL/GenBank/DDBJ whole genome shotgun (WGS) entry which is preliminary data.</text>
</comment>
<feature type="transmembrane region" description="Helical" evidence="10">
    <location>
        <begin position="32"/>
        <end position="49"/>
    </location>
</feature>
<evidence type="ECO:0000256" key="1">
    <source>
        <dbReference type="ARBA" id="ARBA00004651"/>
    </source>
</evidence>
<feature type="transmembrane region" description="Helical" evidence="10">
    <location>
        <begin position="200"/>
        <end position="222"/>
    </location>
</feature>
<dbReference type="STRING" id="29382.BZ166_01150"/>
<proteinExistence type="inferred from homology"/>
<sequence>MIPYGDFTFFFIALVILLPVIILGFMGKQSKIYNGLSTAVMIILIFSSTKHNLFGQTYLSLELINFILYLIWQVMIIIYYWHSRAKNNTTTKFISVIFLSILPLIIVKVMQSSWFGTAQLKLHESKFIEFIGFLGISYVTFKSVQLLMEIRDGSIKEVRLWKVVQFISFFPTISSGPIDRYKRFVKDDNKILSGSDYSHLLVKAIHYIMLGYLYKYIIAYLIQTFAINPLMLDFSGVITKWLYMYAYSLYLFFDFAGYLLFAIAFSYIYGIQTPQNFNQPFKAKNIKDFWNRWHMSLSFWFRDCIYMRSLFFMSKKKLLKSQFAMSNIAFFLNFLIMGIWHGIEIYYILYGLYHAALFIGYGYYEKWRKNHRPRWQNQFTTALSIVVTFHFVTFGFLIFSGKLF</sequence>
<feature type="transmembrane region" description="Helical" evidence="10">
    <location>
        <begin position="93"/>
        <end position="115"/>
    </location>
</feature>
<keyword evidence="7 9" id="KW-0472">Membrane</keyword>
<evidence type="ECO:0000256" key="9">
    <source>
        <dbReference type="PIRNR" id="PIRNR016636"/>
    </source>
</evidence>
<evidence type="ECO:0000256" key="6">
    <source>
        <dbReference type="ARBA" id="ARBA00022989"/>
    </source>
</evidence>
<dbReference type="InterPro" id="IPR051085">
    <property type="entry name" value="MB_O-acyltransferase"/>
</dbReference>
<comment type="subcellular location">
    <subcellularLocation>
        <location evidence="1">Cell membrane</location>
        <topology evidence="1">Multi-pass membrane protein</topology>
    </subcellularLocation>
</comment>
<dbReference type="RefSeq" id="WP_107523344.1">
    <property type="nucleotide sequence ID" value="NZ_JBOBEI010000001.1"/>
</dbReference>
<dbReference type="NCBIfam" id="TIGR04091">
    <property type="entry name" value="LTA_dltB"/>
    <property type="match status" value="1"/>
</dbReference>
<dbReference type="EMBL" id="PYZR01000012">
    <property type="protein sequence ID" value="PTF67217.1"/>
    <property type="molecule type" value="Genomic_DNA"/>
</dbReference>
<organism evidence="11 12">
    <name type="scientific">Staphylococcus cohnii</name>
    <dbReference type="NCBI Taxonomy" id="29382"/>
    <lineage>
        <taxon>Bacteria</taxon>
        <taxon>Bacillati</taxon>
        <taxon>Bacillota</taxon>
        <taxon>Bacilli</taxon>
        <taxon>Bacillales</taxon>
        <taxon>Staphylococcaceae</taxon>
        <taxon>Staphylococcus</taxon>
        <taxon>Staphylococcus cohnii species complex</taxon>
    </lineage>
</organism>
<evidence type="ECO:0000256" key="10">
    <source>
        <dbReference type="SAM" id="Phobius"/>
    </source>
</evidence>
<evidence type="ECO:0000313" key="12">
    <source>
        <dbReference type="Proteomes" id="UP000241208"/>
    </source>
</evidence>
<feature type="transmembrane region" description="Helical" evidence="10">
    <location>
        <begin position="7"/>
        <end position="26"/>
    </location>
</feature>
<comment type="function">
    <text evidence="9">O-acyltransferase that catalyzes D-alanylation of both teichoic acid and lipoteichoic acid (LTA). D-alanylation of LTA plays an important role in modulating the properties of the cell wall in Gram-positive bacteria, influencing the net charge of the cell wall. Catalyzes D-alanylation from DltC carrier protein.</text>
</comment>
<comment type="similarity">
    <text evidence="2 9">Belongs to the membrane-bound acyltransferase family.</text>
</comment>
<keyword evidence="4 9" id="KW-0808">Transferase</keyword>
<dbReference type="PANTHER" id="PTHR13285:SF23">
    <property type="entry name" value="TEICHOIC ACID D-ALANYLTRANSFERASE"/>
    <property type="match status" value="1"/>
</dbReference>
<dbReference type="Proteomes" id="UP000241208">
    <property type="component" value="Unassembled WGS sequence"/>
</dbReference>
<keyword evidence="3 9" id="KW-1003">Cell membrane</keyword>
<keyword evidence="5 10" id="KW-0812">Transmembrane</keyword>
<feature type="transmembrane region" description="Helical" evidence="10">
    <location>
        <begin position="242"/>
        <end position="269"/>
    </location>
</feature>
<feature type="transmembrane region" description="Helical" evidence="10">
    <location>
        <begin position="323"/>
        <end position="340"/>
    </location>
</feature>
<evidence type="ECO:0000256" key="7">
    <source>
        <dbReference type="ARBA" id="ARBA00023136"/>
    </source>
</evidence>
<reference evidence="11 12" key="1">
    <citation type="journal article" date="2016" name="Front. Microbiol.">
        <title>Comprehensive Phylogenetic Analysis of Bovine Non-aureus Staphylococci Species Based on Whole-Genome Sequencing.</title>
        <authorList>
            <person name="Naushad S."/>
            <person name="Barkema H.W."/>
            <person name="Luby C."/>
            <person name="Condas L.A."/>
            <person name="Nobrega D.B."/>
            <person name="Carson D.A."/>
            <person name="De Buck J."/>
        </authorList>
    </citation>
    <scope>NUCLEOTIDE SEQUENCE [LARGE SCALE GENOMIC DNA]</scope>
    <source>
        <strain evidence="11 12">SNUC 3829</strain>
    </source>
</reference>
<feature type="transmembrane region" description="Helical" evidence="10">
    <location>
        <begin position="346"/>
        <end position="364"/>
    </location>
</feature>
<evidence type="ECO:0000256" key="5">
    <source>
        <dbReference type="ARBA" id="ARBA00022692"/>
    </source>
</evidence>
<evidence type="ECO:0000256" key="2">
    <source>
        <dbReference type="ARBA" id="ARBA00010323"/>
    </source>
</evidence>
<gene>
    <name evidence="11" type="primary">dltB</name>
    <name evidence="11" type="ORF">BUY34_02015</name>
</gene>
<dbReference type="Pfam" id="PF03062">
    <property type="entry name" value="MBOAT"/>
    <property type="match status" value="1"/>
</dbReference>
<feature type="transmembrane region" description="Helical" evidence="10">
    <location>
        <begin position="61"/>
        <end position="81"/>
    </location>
</feature>
<dbReference type="UniPathway" id="UPA00556"/>
<evidence type="ECO:0000256" key="8">
    <source>
        <dbReference type="ARBA" id="ARBA00023315"/>
    </source>
</evidence>
<dbReference type="PANTHER" id="PTHR13285">
    <property type="entry name" value="ACYLTRANSFERASE"/>
    <property type="match status" value="1"/>
</dbReference>
<keyword evidence="8 9" id="KW-0012">Acyltransferase</keyword>
<dbReference type="EC" id="2.3.1.-" evidence="9"/>
<dbReference type="GO" id="GO:0016746">
    <property type="term" value="F:acyltransferase activity"/>
    <property type="evidence" value="ECO:0007669"/>
    <property type="project" value="UniProtKB-KW"/>
</dbReference>
<evidence type="ECO:0000256" key="3">
    <source>
        <dbReference type="ARBA" id="ARBA00022475"/>
    </source>
</evidence>
<evidence type="ECO:0000256" key="4">
    <source>
        <dbReference type="ARBA" id="ARBA00022679"/>
    </source>
</evidence>
<dbReference type="InterPro" id="IPR024024">
    <property type="entry name" value="DltB"/>
</dbReference>
<dbReference type="InterPro" id="IPR004299">
    <property type="entry name" value="MBOAT_fam"/>
</dbReference>
<dbReference type="InterPro" id="IPR024194">
    <property type="entry name" value="Ac/AlaTfrase_AlgI/DltB"/>
</dbReference>
<dbReference type="AlphaFoldDB" id="A0A2T4LV14"/>
<dbReference type="GO" id="GO:0070395">
    <property type="term" value="P:lipoteichoic acid biosynthetic process"/>
    <property type="evidence" value="ECO:0007669"/>
    <property type="project" value="UniProtKB-UniRule"/>
</dbReference>
<dbReference type="PIRSF" id="PIRSF016636">
    <property type="entry name" value="AlgI_DltB"/>
    <property type="match status" value="1"/>
</dbReference>
<keyword evidence="6 10" id="KW-1133">Transmembrane helix</keyword>
<feature type="transmembrane region" description="Helical" evidence="10">
    <location>
        <begin position="379"/>
        <end position="399"/>
    </location>
</feature>
<comment type="pathway">
    <text evidence="9">Cell wall biogenesis; lipoteichoic acid biosynthesis.</text>
</comment>
<name>A0A2T4LV14_9STAP</name>
<feature type="transmembrane region" description="Helical" evidence="10">
    <location>
        <begin position="127"/>
        <end position="148"/>
    </location>
</feature>
<evidence type="ECO:0000313" key="11">
    <source>
        <dbReference type="EMBL" id="PTF67217.1"/>
    </source>
</evidence>
<dbReference type="GO" id="GO:0005886">
    <property type="term" value="C:plasma membrane"/>
    <property type="evidence" value="ECO:0007669"/>
    <property type="project" value="UniProtKB-SubCell"/>
</dbReference>
<dbReference type="PIRSF" id="PIRSF500216">
    <property type="entry name" value="DltB"/>
    <property type="match status" value="1"/>
</dbReference>
<accession>A0A2T4LV14</accession>
<protein>
    <recommendedName>
        <fullName evidence="9">Teichoic acid D-alanyltransferase</fullName>
        <ecNumber evidence="9">2.3.1.-</ecNumber>
    </recommendedName>
</protein>